<dbReference type="InterPro" id="IPR001095">
    <property type="entry name" value="Acetyl_CoA_COase_a_su"/>
</dbReference>
<evidence type="ECO:0000256" key="6">
    <source>
        <dbReference type="ARBA" id="ARBA00011664"/>
    </source>
</evidence>
<dbReference type="GO" id="GO:0006633">
    <property type="term" value="P:fatty acid biosynthetic process"/>
    <property type="evidence" value="ECO:0007669"/>
    <property type="project" value="UniProtKB-KW"/>
</dbReference>
<protein>
    <recommendedName>
        <fullName evidence="8">Acetyl-coenzyme A carboxylase carboxyl transferase subunits beta/alpha</fullName>
        <ecNumber evidence="7">2.1.3.15</ecNumber>
    </recommendedName>
</protein>
<dbReference type="InterPro" id="IPR000438">
    <property type="entry name" value="Acetyl_CoA_COase_Trfase_b_su"/>
</dbReference>
<dbReference type="PANTHER" id="PTHR42853:SF3">
    <property type="entry name" value="ACETYL-COENZYME A CARBOXYLASE CARBOXYL TRANSFERASE SUBUNIT ALPHA, CHLOROPLASTIC"/>
    <property type="match status" value="1"/>
</dbReference>
<keyword evidence="9" id="KW-0963">Cytoplasm</keyword>
<dbReference type="PRINTS" id="PR01070">
    <property type="entry name" value="ACCCTRFRASEB"/>
</dbReference>
<dbReference type="GO" id="GO:0016743">
    <property type="term" value="F:carboxyl- or carbamoyltransferase activity"/>
    <property type="evidence" value="ECO:0007669"/>
    <property type="project" value="InterPro"/>
</dbReference>
<gene>
    <name evidence="21" type="ORF">METZ01_LOCUS81516</name>
</gene>
<keyword evidence="12" id="KW-0547">Nucleotide-binding</keyword>
<feature type="domain" description="CoA carboxyltransferase N-terminal" evidence="19">
    <location>
        <begin position="329"/>
        <end position="585"/>
    </location>
</feature>
<dbReference type="EC" id="2.1.3.15" evidence="7"/>
<keyword evidence="11" id="KW-0808">Transferase</keyword>
<dbReference type="GO" id="GO:0003989">
    <property type="term" value="F:acetyl-CoA carboxylase activity"/>
    <property type="evidence" value="ECO:0007669"/>
    <property type="project" value="InterPro"/>
</dbReference>
<dbReference type="PROSITE" id="PS50980">
    <property type="entry name" value="COA_CT_NTER"/>
    <property type="match status" value="1"/>
</dbReference>
<evidence type="ECO:0000256" key="17">
    <source>
        <dbReference type="ARBA" id="ARBA00025280"/>
    </source>
</evidence>
<reference evidence="21" key="1">
    <citation type="submission" date="2018-05" db="EMBL/GenBank/DDBJ databases">
        <authorList>
            <person name="Lanie J.A."/>
            <person name="Ng W.-L."/>
            <person name="Kazmierczak K.M."/>
            <person name="Andrzejewski T.M."/>
            <person name="Davidsen T.M."/>
            <person name="Wayne K.J."/>
            <person name="Tettelin H."/>
            <person name="Glass J.I."/>
            <person name="Rusch D."/>
            <person name="Podicherti R."/>
            <person name="Tsui H.-C.T."/>
            <person name="Winkler M.E."/>
        </authorList>
    </citation>
    <scope>NUCLEOTIDE SEQUENCE</scope>
</reference>
<accession>A0A381UKF4</accession>
<evidence type="ECO:0000256" key="9">
    <source>
        <dbReference type="ARBA" id="ARBA00022490"/>
    </source>
</evidence>
<dbReference type="InterPro" id="IPR011763">
    <property type="entry name" value="COA_CT_C"/>
</dbReference>
<keyword evidence="13" id="KW-0276">Fatty acid metabolism</keyword>
<keyword evidence="15" id="KW-0443">Lipid metabolism</keyword>
<dbReference type="AlphaFoldDB" id="A0A381UKF4"/>
<evidence type="ECO:0000256" key="3">
    <source>
        <dbReference type="ARBA" id="ARBA00004956"/>
    </source>
</evidence>
<evidence type="ECO:0000256" key="8">
    <source>
        <dbReference type="ARBA" id="ARBA00018312"/>
    </source>
</evidence>
<evidence type="ECO:0000256" key="11">
    <source>
        <dbReference type="ARBA" id="ARBA00022679"/>
    </source>
</evidence>
<comment type="subunit">
    <text evidence="6">Acetyl-CoA carboxylase is a heterotetramer composed of biotin carboxyl carrier protein (AccB), biotin carboxylase (AccC) and two subunits of ACCase subunit beta/alpha.</text>
</comment>
<dbReference type="GO" id="GO:2001295">
    <property type="term" value="P:malonyl-CoA biosynthetic process"/>
    <property type="evidence" value="ECO:0007669"/>
    <property type="project" value="UniProtKB-UniPathway"/>
</dbReference>
<comment type="similarity">
    <text evidence="4">In the C-terminal section; belongs to the AccA family.</text>
</comment>
<evidence type="ECO:0000256" key="5">
    <source>
        <dbReference type="ARBA" id="ARBA00010284"/>
    </source>
</evidence>
<dbReference type="InterPro" id="IPR029045">
    <property type="entry name" value="ClpP/crotonase-like_dom_sf"/>
</dbReference>
<dbReference type="PROSITE" id="PS50989">
    <property type="entry name" value="COA_CT_CTER"/>
    <property type="match status" value="1"/>
</dbReference>
<comment type="catalytic activity">
    <reaction evidence="18">
        <text>N(6)-carboxybiotinyl-L-lysyl-[protein] + acetyl-CoA = N(6)-biotinyl-L-lysyl-[protein] + malonyl-CoA</text>
        <dbReference type="Rhea" id="RHEA:54728"/>
        <dbReference type="Rhea" id="RHEA-COMP:10505"/>
        <dbReference type="Rhea" id="RHEA-COMP:10506"/>
        <dbReference type="ChEBI" id="CHEBI:57288"/>
        <dbReference type="ChEBI" id="CHEBI:57384"/>
        <dbReference type="ChEBI" id="CHEBI:83144"/>
        <dbReference type="ChEBI" id="CHEBI:83145"/>
        <dbReference type="EC" id="2.1.3.15"/>
    </reaction>
</comment>
<dbReference type="InterPro" id="IPR034733">
    <property type="entry name" value="AcCoA_carboxyl_beta"/>
</dbReference>
<organism evidence="21">
    <name type="scientific">marine metagenome</name>
    <dbReference type="NCBI Taxonomy" id="408172"/>
    <lineage>
        <taxon>unclassified sequences</taxon>
        <taxon>metagenomes</taxon>
        <taxon>ecological metagenomes</taxon>
    </lineage>
</organism>
<comment type="subcellular location">
    <subcellularLocation>
        <location evidence="2">Cytoplasm</location>
    </subcellularLocation>
</comment>
<evidence type="ECO:0000313" key="21">
    <source>
        <dbReference type="EMBL" id="SVA28662.1"/>
    </source>
</evidence>
<evidence type="ECO:0000256" key="12">
    <source>
        <dbReference type="ARBA" id="ARBA00022741"/>
    </source>
</evidence>
<name>A0A381UKF4_9ZZZZ</name>
<evidence type="ECO:0000259" key="20">
    <source>
        <dbReference type="PROSITE" id="PS50989"/>
    </source>
</evidence>
<keyword evidence="10" id="KW-0444">Lipid biosynthesis</keyword>
<evidence type="ECO:0000256" key="2">
    <source>
        <dbReference type="ARBA" id="ARBA00004496"/>
    </source>
</evidence>
<keyword evidence="16" id="KW-0275">Fatty acid biosynthesis</keyword>
<dbReference type="UniPathway" id="UPA00655">
    <property type="reaction ID" value="UER00711"/>
</dbReference>
<evidence type="ECO:0000256" key="18">
    <source>
        <dbReference type="ARBA" id="ARBA00049152"/>
    </source>
</evidence>
<comment type="function">
    <text evidence="17">Component of the acetyl coenzyme A carboxylase (ACC) complex. Biotin carboxylase (BC) catalyzes the carboxylation of biotin on its carrier protein (BCCP) and then the CO(2) group is transferred by the transcarboxylase to acetyl-CoA to form malonyl-CoA.</text>
</comment>
<evidence type="ECO:0000256" key="14">
    <source>
        <dbReference type="ARBA" id="ARBA00022840"/>
    </source>
</evidence>
<dbReference type="PANTHER" id="PTHR42853">
    <property type="entry name" value="ACETYL-COENZYME A CARBOXYLASE CARBOXYL TRANSFERASE SUBUNIT ALPHA"/>
    <property type="match status" value="1"/>
</dbReference>
<dbReference type="GO" id="GO:0009317">
    <property type="term" value="C:acetyl-CoA carboxylase complex"/>
    <property type="evidence" value="ECO:0007669"/>
    <property type="project" value="InterPro"/>
</dbReference>
<dbReference type="InterPro" id="IPR011762">
    <property type="entry name" value="COA_CT_N"/>
</dbReference>
<evidence type="ECO:0000256" key="10">
    <source>
        <dbReference type="ARBA" id="ARBA00022516"/>
    </source>
</evidence>
<comment type="cofactor">
    <cofactor evidence="1">
        <name>Zn(2+)</name>
        <dbReference type="ChEBI" id="CHEBI:29105"/>
    </cofactor>
</comment>
<proteinExistence type="inferred from homology"/>
<keyword evidence="14" id="KW-0067">ATP-binding</keyword>
<dbReference type="Pfam" id="PF03255">
    <property type="entry name" value="ACCA"/>
    <property type="match status" value="1"/>
</dbReference>
<dbReference type="SUPFAM" id="SSF52096">
    <property type="entry name" value="ClpP/crotonase"/>
    <property type="match status" value="2"/>
</dbReference>
<feature type="domain" description="CoA carboxyltransferase C-terminal" evidence="20">
    <location>
        <begin position="14"/>
        <end position="273"/>
    </location>
</feature>
<comment type="pathway">
    <text evidence="3">Lipid metabolism; malonyl-CoA biosynthesis; malonyl-CoA from acetyl-CoA: step 1/1.</text>
</comment>
<evidence type="ECO:0000256" key="1">
    <source>
        <dbReference type="ARBA" id="ARBA00001947"/>
    </source>
</evidence>
<dbReference type="Pfam" id="PF01039">
    <property type="entry name" value="Carboxyl_trans"/>
    <property type="match status" value="1"/>
</dbReference>
<dbReference type="Gene3D" id="3.90.226.10">
    <property type="entry name" value="2-enoyl-CoA Hydratase, Chain A, domain 1"/>
    <property type="match status" value="2"/>
</dbReference>
<evidence type="ECO:0000256" key="7">
    <source>
        <dbReference type="ARBA" id="ARBA00011883"/>
    </source>
</evidence>
<dbReference type="EMBL" id="UINC01006623">
    <property type="protein sequence ID" value="SVA28662.1"/>
    <property type="molecule type" value="Genomic_DNA"/>
</dbReference>
<evidence type="ECO:0000256" key="4">
    <source>
        <dbReference type="ARBA" id="ARBA00006276"/>
    </source>
</evidence>
<evidence type="ECO:0000256" key="16">
    <source>
        <dbReference type="ARBA" id="ARBA00023160"/>
    </source>
</evidence>
<sequence length="585" mass="65201">MDNTFKLSFEQDLNFNYSYQSIDNLSEYGKYELSFHPERPKYLDYISIFDVVEPCLESSEFGACLVQTHRAELEGIPIMLIGQQSGPYSNYTDLLESLKDPETVRIWNHGMPVPASYERAVKAIKLAEEEQRVIIIFVDTPGADPTEQSEANGIAWRIGDTIHALADVKVPTISLIMNRACSGGAIALTGTDVTLAMEHSTYLVITPEACSSILFHTRSRANEAAEVSQITSKEGYIHGIVDELIPEPNGPAHRNKQQALASVKTVLREYVMNDSDFDPKTIFEKRVDRWKKIGHWEEVDPSELNSLHRPVTRFPVPKSTGYVKRHVKCYDTNGNRHYDPESIKKLQKTNFVCDVCGHRYVRPSAWDYINWIVDDDSFAEHDETKLIADKDILGFPGYVEKLKETRRKTGLVSAMITGNGIILGKDVVLCATDFGFLGGSFCMSTGEKVWRAAQIAIDRMVPLILQASGGGARMHEGCSSMVSIPKAHVAISCVENAGLPVVTLITDPTLGGVAIGMASRGKQLFEFNAGHIGFSGKRVIEQYTGKKTSKGFQTVDWLEKHGHAERIIHPKDLRDVIYSLIKSKN</sequence>
<evidence type="ECO:0000259" key="19">
    <source>
        <dbReference type="PROSITE" id="PS50980"/>
    </source>
</evidence>
<evidence type="ECO:0000256" key="15">
    <source>
        <dbReference type="ARBA" id="ARBA00023098"/>
    </source>
</evidence>
<dbReference type="GO" id="GO:0005524">
    <property type="term" value="F:ATP binding"/>
    <property type="evidence" value="ECO:0007669"/>
    <property type="project" value="UniProtKB-KW"/>
</dbReference>
<comment type="similarity">
    <text evidence="5">In the N-terminal section; belongs to the AccD/PCCB family.</text>
</comment>
<evidence type="ECO:0000256" key="13">
    <source>
        <dbReference type="ARBA" id="ARBA00022832"/>
    </source>
</evidence>